<dbReference type="Proteomes" id="UP000237347">
    <property type="component" value="Unassembled WGS sequence"/>
</dbReference>
<dbReference type="EMBL" id="PKMF04000178">
    <property type="protein sequence ID" value="KAK7844912.1"/>
    <property type="molecule type" value="Genomic_DNA"/>
</dbReference>
<keyword evidence="2" id="KW-1185">Reference proteome</keyword>
<sequence>MTSKHCHPFQYERNSVAPKPVPNSGIEIMDVTAAANWWKIGQEMSPEIKMSHKLILEVLIQTECFAQSYLYMLKRLILEILKNRIPKMRLKYCLMNRTFVSVLFLDEPELERVLAFL</sequence>
<evidence type="ECO:0000313" key="1">
    <source>
        <dbReference type="EMBL" id="KAK7844912.1"/>
    </source>
</evidence>
<evidence type="ECO:0000313" key="2">
    <source>
        <dbReference type="Proteomes" id="UP000237347"/>
    </source>
</evidence>
<organism evidence="1 2">
    <name type="scientific">Quercus suber</name>
    <name type="common">Cork oak</name>
    <dbReference type="NCBI Taxonomy" id="58331"/>
    <lineage>
        <taxon>Eukaryota</taxon>
        <taxon>Viridiplantae</taxon>
        <taxon>Streptophyta</taxon>
        <taxon>Embryophyta</taxon>
        <taxon>Tracheophyta</taxon>
        <taxon>Spermatophyta</taxon>
        <taxon>Magnoliopsida</taxon>
        <taxon>eudicotyledons</taxon>
        <taxon>Gunneridae</taxon>
        <taxon>Pentapetalae</taxon>
        <taxon>rosids</taxon>
        <taxon>fabids</taxon>
        <taxon>Fagales</taxon>
        <taxon>Fagaceae</taxon>
        <taxon>Quercus</taxon>
    </lineage>
</organism>
<gene>
    <name evidence="1" type="ORF">CFP56_010238</name>
</gene>
<proteinExistence type="predicted"/>
<protein>
    <submittedName>
        <fullName evidence="1">Uncharacterized protein</fullName>
    </submittedName>
</protein>
<comment type="caution">
    <text evidence="1">The sequence shown here is derived from an EMBL/GenBank/DDBJ whole genome shotgun (WGS) entry which is preliminary data.</text>
</comment>
<dbReference type="AlphaFoldDB" id="A0AAW0L0L5"/>
<accession>A0AAW0L0L5</accession>
<name>A0AAW0L0L5_QUESU</name>
<reference evidence="1 2" key="1">
    <citation type="journal article" date="2018" name="Sci. Data">
        <title>The draft genome sequence of cork oak.</title>
        <authorList>
            <person name="Ramos A.M."/>
            <person name="Usie A."/>
            <person name="Barbosa P."/>
            <person name="Barros P.M."/>
            <person name="Capote T."/>
            <person name="Chaves I."/>
            <person name="Simoes F."/>
            <person name="Abreu I."/>
            <person name="Carrasquinho I."/>
            <person name="Faro C."/>
            <person name="Guimaraes J.B."/>
            <person name="Mendonca D."/>
            <person name="Nobrega F."/>
            <person name="Rodrigues L."/>
            <person name="Saibo N.J.M."/>
            <person name="Varela M.C."/>
            <person name="Egas C."/>
            <person name="Matos J."/>
            <person name="Miguel C.M."/>
            <person name="Oliveira M.M."/>
            <person name="Ricardo C.P."/>
            <person name="Goncalves S."/>
        </authorList>
    </citation>
    <scope>NUCLEOTIDE SEQUENCE [LARGE SCALE GENOMIC DNA]</scope>
    <source>
        <strain evidence="2">cv. HL8</strain>
    </source>
</reference>